<sequence>MSISSNNSHSNNLDNNNSAVNSGSEDYNSTDLSLLGPRLFQELWLDATSILDLPPLLQLAFHPDRDMRNSFRSATVAPPFARILGGLGLFDPIPELPLIERGPNRNTFPVVSYSARAPTYRTFADRSDREPSLAEVMARDGSRIINSVGEAFGETTRWAVGNLFGQVRDAMDYIESRVHHDAPSANRLPEVAPNPMTFYKALKSDIVSNLDDLFPEPTDEERASCRSYQISIRTMPDGSVETRKTVHNNDGTKCTTVTLHHSDPEKEDT</sequence>
<reference evidence="2" key="1">
    <citation type="submission" date="2022-07" db="EMBL/GenBank/DDBJ databases">
        <title>Phylogenomic reconstructions and comparative analyses of Kickxellomycotina fungi.</title>
        <authorList>
            <person name="Reynolds N.K."/>
            <person name="Stajich J.E."/>
            <person name="Barry K."/>
            <person name="Grigoriev I.V."/>
            <person name="Crous P."/>
            <person name="Smith M.E."/>
        </authorList>
    </citation>
    <scope>NUCLEOTIDE SEQUENCE</scope>
    <source>
        <strain evidence="2">BCRC 34297</strain>
    </source>
</reference>
<organism evidence="2 3">
    <name type="scientific">Coemansia pectinata</name>
    <dbReference type="NCBI Taxonomy" id="1052879"/>
    <lineage>
        <taxon>Eukaryota</taxon>
        <taxon>Fungi</taxon>
        <taxon>Fungi incertae sedis</taxon>
        <taxon>Zoopagomycota</taxon>
        <taxon>Kickxellomycotina</taxon>
        <taxon>Kickxellomycetes</taxon>
        <taxon>Kickxellales</taxon>
        <taxon>Kickxellaceae</taxon>
        <taxon>Coemansia</taxon>
    </lineage>
</organism>
<feature type="region of interest" description="Disordered" evidence="1">
    <location>
        <begin position="1"/>
        <end position="27"/>
    </location>
</feature>
<feature type="non-terminal residue" evidence="2">
    <location>
        <position position="269"/>
    </location>
</feature>
<evidence type="ECO:0000256" key="1">
    <source>
        <dbReference type="SAM" id="MobiDB-lite"/>
    </source>
</evidence>
<dbReference type="Proteomes" id="UP001140011">
    <property type="component" value="Unassembled WGS sequence"/>
</dbReference>
<name>A0A9W8L754_9FUNG</name>
<comment type="caution">
    <text evidence="2">The sequence shown here is derived from an EMBL/GenBank/DDBJ whole genome shotgun (WGS) entry which is preliminary data.</text>
</comment>
<proteinExistence type="predicted"/>
<accession>A0A9W8L754</accession>
<dbReference type="OrthoDB" id="5562606at2759"/>
<evidence type="ECO:0000313" key="3">
    <source>
        <dbReference type="Proteomes" id="UP001140011"/>
    </source>
</evidence>
<dbReference type="EMBL" id="JANBUH010001883">
    <property type="protein sequence ID" value="KAJ2742010.1"/>
    <property type="molecule type" value="Genomic_DNA"/>
</dbReference>
<protein>
    <submittedName>
        <fullName evidence="2">Uncharacterized protein</fullName>
    </submittedName>
</protein>
<gene>
    <name evidence="2" type="ORF">GGI19_006877</name>
</gene>
<evidence type="ECO:0000313" key="2">
    <source>
        <dbReference type="EMBL" id="KAJ2742010.1"/>
    </source>
</evidence>
<keyword evidence="3" id="KW-1185">Reference proteome</keyword>
<dbReference type="AlphaFoldDB" id="A0A9W8L754"/>
<feature type="compositionally biased region" description="Low complexity" evidence="1">
    <location>
        <begin position="1"/>
        <end position="22"/>
    </location>
</feature>